<gene>
    <name evidence="8" type="ORF">IZO911_LOCUS28010</name>
    <name evidence="9" type="ORF">KXQ929_LOCUS35994</name>
</gene>
<evidence type="ECO:0000259" key="7">
    <source>
        <dbReference type="PROSITE" id="PS50918"/>
    </source>
</evidence>
<keyword evidence="6" id="KW-0521">NADP</keyword>
<keyword evidence="3 6" id="KW-0808">Transferase</keyword>
<dbReference type="InterPro" id="IPR000768">
    <property type="entry name" value="ART"/>
</dbReference>
<proteinExistence type="inferred from homology"/>
<dbReference type="SUPFAM" id="SSF56399">
    <property type="entry name" value="ADP-ribosylation"/>
    <property type="match status" value="1"/>
</dbReference>
<dbReference type="EMBL" id="CAJNOE010000391">
    <property type="protein sequence ID" value="CAF1190540.1"/>
    <property type="molecule type" value="Genomic_DNA"/>
</dbReference>
<evidence type="ECO:0000256" key="2">
    <source>
        <dbReference type="ARBA" id="ARBA00022676"/>
    </source>
</evidence>
<keyword evidence="4" id="KW-0548">Nucleotidyltransferase</keyword>
<reference evidence="8" key="1">
    <citation type="submission" date="2021-02" db="EMBL/GenBank/DDBJ databases">
        <authorList>
            <person name="Nowell W R."/>
        </authorList>
    </citation>
    <scope>NUCLEOTIDE SEQUENCE</scope>
</reference>
<dbReference type="GO" id="GO:0016779">
    <property type="term" value="F:nucleotidyltransferase activity"/>
    <property type="evidence" value="ECO:0007669"/>
    <property type="project" value="UniProtKB-KW"/>
</dbReference>
<evidence type="ECO:0000256" key="4">
    <source>
        <dbReference type="ARBA" id="ARBA00022695"/>
    </source>
</evidence>
<keyword evidence="6" id="KW-0520">NAD</keyword>
<dbReference type="InterPro" id="IPR004170">
    <property type="entry name" value="WWE_dom"/>
</dbReference>
<dbReference type="GO" id="GO:0106274">
    <property type="term" value="F:NAD+-protein-arginine ADP-ribosyltransferase activity"/>
    <property type="evidence" value="ECO:0007669"/>
    <property type="project" value="UniProtKB-EC"/>
</dbReference>
<dbReference type="Proteomes" id="UP000663860">
    <property type="component" value="Unassembled WGS sequence"/>
</dbReference>
<dbReference type="PROSITE" id="PS50918">
    <property type="entry name" value="WWE"/>
    <property type="match status" value="1"/>
</dbReference>
<dbReference type="InterPro" id="IPR037197">
    <property type="entry name" value="WWE_dom_sf"/>
</dbReference>
<evidence type="ECO:0000313" key="8">
    <source>
        <dbReference type="EMBL" id="CAF1190540.1"/>
    </source>
</evidence>
<dbReference type="EC" id="2.4.2.31" evidence="6"/>
<comment type="caution">
    <text evidence="8">The sequence shown here is derived from an EMBL/GenBank/DDBJ whole genome shotgun (WGS) entry which is preliminary data.</text>
</comment>
<dbReference type="SUPFAM" id="SSF117839">
    <property type="entry name" value="WWE domain"/>
    <property type="match status" value="1"/>
</dbReference>
<dbReference type="Gene3D" id="3.90.176.10">
    <property type="entry name" value="Toxin ADP-ribosyltransferase, Chain A, domain 1"/>
    <property type="match status" value="1"/>
</dbReference>
<evidence type="ECO:0000256" key="6">
    <source>
        <dbReference type="RuleBase" id="RU361228"/>
    </source>
</evidence>
<dbReference type="EMBL" id="CAJOBB010005414">
    <property type="protein sequence ID" value="CAF4127627.1"/>
    <property type="molecule type" value="Genomic_DNA"/>
</dbReference>
<dbReference type="Pfam" id="PF02825">
    <property type="entry name" value="WWE"/>
    <property type="match status" value="1"/>
</dbReference>
<dbReference type="Pfam" id="PF01129">
    <property type="entry name" value="ART"/>
    <property type="match status" value="1"/>
</dbReference>
<organism evidence="8 10">
    <name type="scientific">Adineta steineri</name>
    <dbReference type="NCBI Taxonomy" id="433720"/>
    <lineage>
        <taxon>Eukaryota</taxon>
        <taxon>Metazoa</taxon>
        <taxon>Spiralia</taxon>
        <taxon>Gnathifera</taxon>
        <taxon>Rotifera</taxon>
        <taxon>Eurotatoria</taxon>
        <taxon>Bdelloidea</taxon>
        <taxon>Adinetida</taxon>
        <taxon>Adinetidae</taxon>
        <taxon>Adineta</taxon>
    </lineage>
</organism>
<evidence type="ECO:0000313" key="10">
    <source>
        <dbReference type="Proteomes" id="UP000663860"/>
    </source>
</evidence>
<evidence type="ECO:0000313" key="9">
    <source>
        <dbReference type="EMBL" id="CAF4127627.1"/>
    </source>
</evidence>
<comment type="similarity">
    <text evidence="1 6">Belongs to the Arg-specific ADP-ribosyltransferase family.</text>
</comment>
<protein>
    <recommendedName>
        <fullName evidence="6">NAD(P)(+)--arginine ADP-ribosyltransferase</fullName>
        <ecNumber evidence="6">2.4.2.31</ecNumber>
    </recommendedName>
    <alternativeName>
        <fullName evidence="6">Mono(ADP-ribosyl)transferase</fullName>
    </alternativeName>
</protein>
<dbReference type="AlphaFoldDB" id="A0A814VGS8"/>
<dbReference type="Proteomes" id="UP000663868">
    <property type="component" value="Unassembled WGS sequence"/>
</dbReference>
<feature type="domain" description="WWE" evidence="7">
    <location>
        <begin position="1"/>
        <end position="67"/>
    </location>
</feature>
<evidence type="ECO:0000256" key="3">
    <source>
        <dbReference type="ARBA" id="ARBA00022679"/>
    </source>
</evidence>
<accession>A0A814VGS8</accession>
<evidence type="ECO:0000256" key="1">
    <source>
        <dbReference type="ARBA" id="ARBA00009558"/>
    </source>
</evidence>
<sequence length="371" mass="43265">MWHSCTDPFSKSEPVEWHPYSDMDNMMIEKAFKAGTTHAMMDDYRIDFEHNLHISNNDVKNQHHVKRMLCSGNEKHVRSERFLSNPVAPKRPYGDQYGFISPFIKEVAKGLNLSKEQLPSKNETIVSTIVEKAALGIIEEGEKIGKQREAEQIAKMLMEKKEEGMKEVWKRCALLYTMTSFLYAKTNEIMRVIGSEEHEEIWRSKILTFGPFCLLLWDNPFDRKAAEPGTILYRGTQLSDDMIACFQDDCSKDPKPLCSFQAFTSCTRNRNVAEMFGNVLLIMTIRIAFTIDLEPYSNYVDEEEELLLPEPDKHKITKNFQQPTEESNTDVYYDLYRYRADYYASRDLLRGDDDRRALSRDNQDGVDYDWD</sequence>
<comment type="catalytic activity">
    <reaction evidence="5 6">
        <text>L-arginyl-[protein] + NAD(+) = N(omega)-(ADP-D-ribosyl)-L-arginyl-[protein] + nicotinamide + H(+)</text>
        <dbReference type="Rhea" id="RHEA:19149"/>
        <dbReference type="Rhea" id="RHEA-COMP:10532"/>
        <dbReference type="Rhea" id="RHEA-COMP:15087"/>
        <dbReference type="ChEBI" id="CHEBI:15378"/>
        <dbReference type="ChEBI" id="CHEBI:17154"/>
        <dbReference type="ChEBI" id="CHEBI:29965"/>
        <dbReference type="ChEBI" id="CHEBI:57540"/>
        <dbReference type="ChEBI" id="CHEBI:142554"/>
        <dbReference type="EC" id="2.4.2.31"/>
    </reaction>
</comment>
<name>A0A814VGS8_9BILA</name>
<evidence type="ECO:0000256" key="5">
    <source>
        <dbReference type="ARBA" id="ARBA00047597"/>
    </source>
</evidence>
<keyword evidence="2 6" id="KW-0328">Glycosyltransferase</keyword>